<feature type="region of interest" description="Disordered" evidence="1">
    <location>
        <begin position="1"/>
        <end position="38"/>
    </location>
</feature>
<proteinExistence type="predicted"/>
<evidence type="ECO:0000256" key="1">
    <source>
        <dbReference type="SAM" id="MobiDB-lite"/>
    </source>
</evidence>
<accession>A0AAV5MU19</accession>
<feature type="non-terminal residue" evidence="2">
    <location>
        <position position="38"/>
    </location>
</feature>
<gene>
    <name evidence="2" type="ORF">SLEP1_g60024</name>
</gene>
<dbReference type="AlphaFoldDB" id="A0AAV5MU19"/>
<evidence type="ECO:0000313" key="2">
    <source>
        <dbReference type="EMBL" id="GKV53503.1"/>
    </source>
</evidence>
<keyword evidence="3" id="KW-1185">Reference proteome</keyword>
<evidence type="ECO:0000313" key="3">
    <source>
        <dbReference type="Proteomes" id="UP001054252"/>
    </source>
</evidence>
<sequence length="38" mass="4199">MAGNKKTDTNPSATETSPLEFDPPEQIDPVDILKNRDL</sequence>
<protein>
    <submittedName>
        <fullName evidence="2">Uncharacterized protein</fullName>
    </submittedName>
</protein>
<organism evidence="2 3">
    <name type="scientific">Rubroshorea leprosula</name>
    <dbReference type="NCBI Taxonomy" id="152421"/>
    <lineage>
        <taxon>Eukaryota</taxon>
        <taxon>Viridiplantae</taxon>
        <taxon>Streptophyta</taxon>
        <taxon>Embryophyta</taxon>
        <taxon>Tracheophyta</taxon>
        <taxon>Spermatophyta</taxon>
        <taxon>Magnoliopsida</taxon>
        <taxon>eudicotyledons</taxon>
        <taxon>Gunneridae</taxon>
        <taxon>Pentapetalae</taxon>
        <taxon>rosids</taxon>
        <taxon>malvids</taxon>
        <taxon>Malvales</taxon>
        <taxon>Dipterocarpaceae</taxon>
        <taxon>Rubroshorea</taxon>
    </lineage>
</organism>
<dbReference type="Proteomes" id="UP001054252">
    <property type="component" value="Unassembled WGS sequence"/>
</dbReference>
<name>A0AAV5MU19_9ROSI</name>
<comment type="caution">
    <text evidence="2">The sequence shown here is derived from an EMBL/GenBank/DDBJ whole genome shotgun (WGS) entry which is preliminary data.</text>
</comment>
<reference evidence="2 3" key="1">
    <citation type="journal article" date="2021" name="Commun. Biol.">
        <title>The genome of Shorea leprosula (Dipterocarpaceae) highlights the ecological relevance of drought in aseasonal tropical rainforests.</title>
        <authorList>
            <person name="Ng K.K.S."/>
            <person name="Kobayashi M.J."/>
            <person name="Fawcett J.A."/>
            <person name="Hatakeyama M."/>
            <person name="Paape T."/>
            <person name="Ng C.H."/>
            <person name="Ang C.C."/>
            <person name="Tnah L.H."/>
            <person name="Lee C.T."/>
            <person name="Nishiyama T."/>
            <person name="Sese J."/>
            <person name="O'Brien M.J."/>
            <person name="Copetti D."/>
            <person name="Mohd Noor M.I."/>
            <person name="Ong R.C."/>
            <person name="Putra M."/>
            <person name="Sireger I.Z."/>
            <person name="Indrioko S."/>
            <person name="Kosugi Y."/>
            <person name="Izuno A."/>
            <person name="Isagi Y."/>
            <person name="Lee S.L."/>
            <person name="Shimizu K.K."/>
        </authorList>
    </citation>
    <scope>NUCLEOTIDE SEQUENCE [LARGE SCALE GENOMIC DNA]</scope>
    <source>
        <strain evidence="2">214</strain>
    </source>
</reference>
<dbReference type="EMBL" id="BPVZ01001455">
    <property type="protein sequence ID" value="GKV53503.1"/>
    <property type="molecule type" value="Genomic_DNA"/>
</dbReference>